<evidence type="ECO:0008006" key="3">
    <source>
        <dbReference type="Google" id="ProtNLM"/>
    </source>
</evidence>
<gene>
    <name evidence="1" type="ORF">ABMA27_001329</name>
</gene>
<protein>
    <recommendedName>
        <fullName evidence="3">FLYWCH-type domain-containing protein</fullName>
    </recommendedName>
</protein>
<evidence type="ECO:0000313" key="1">
    <source>
        <dbReference type="EMBL" id="KAL0881466.1"/>
    </source>
</evidence>
<accession>A0ABR3HY29</accession>
<reference evidence="1 2" key="1">
    <citation type="submission" date="2024-06" db="EMBL/GenBank/DDBJ databases">
        <title>A chromosome-level genome assembly of beet webworm, Loxostege sticticalis.</title>
        <authorList>
            <person name="Zhang Y."/>
        </authorList>
    </citation>
    <scope>NUCLEOTIDE SEQUENCE [LARGE SCALE GENOMIC DNA]</scope>
    <source>
        <strain evidence="1">AQ026</strain>
        <tissue evidence="1">Whole body</tissue>
    </source>
</reference>
<organism evidence="1 2">
    <name type="scientific">Loxostege sticticalis</name>
    <name type="common">Beet webworm moth</name>
    <dbReference type="NCBI Taxonomy" id="481309"/>
    <lineage>
        <taxon>Eukaryota</taxon>
        <taxon>Metazoa</taxon>
        <taxon>Ecdysozoa</taxon>
        <taxon>Arthropoda</taxon>
        <taxon>Hexapoda</taxon>
        <taxon>Insecta</taxon>
        <taxon>Pterygota</taxon>
        <taxon>Neoptera</taxon>
        <taxon>Endopterygota</taxon>
        <taxon>Lepidoptera</taxon>
        <taxon>Glossata</taxon>
        <taxon>Ditrysia</taxon>
        <taxon>Pyraloidea</taxon>
        <taxon>Crambidae</taxon>
        <taxon>Pyraustinae</taxon>
        <taxon>Loxostege</taxon>
    </lineage>
</organism>
<comment type="caution">
    <text evidence="1">The sequence shown here is derived from an EMBL/GenBank/DDBJ whole genome shotgun (WGS) entry which is preliminary data.</text>
</comment>
<proteinExistence type="predicted"/>
<name>A0ABR3HY29_LOXSC</name>
<dbReference type="EMBL" id="JBEUOH010000011">
    <property type="protein sequence ID" value="KAL0881466.1"/>
    <property type="molecule type" value="Genomic_DNA"/>
</dbReference>
<dbReference type="Proteomes" id="UP001549920">
    <property type="component" value="Unassembled WGS sequence"/>
</dbReference>
<evidence type="ECO:0000313" key="2">
    <source>
        <dbReference type="Proteomes" id="UP001549920"/>
    </source>
</evidence>
<dbReference type="Gene3D" id="2.20.25.240">
    <property type="match status" value="1"/>
</dbReference>
<sequence length="116" mass="13606">MFRKYTFSYIGSTKSYLRCSRNLRGRCKARLKINPDNLLLRLTTVDGKTVFMFRGYTFSFLRPSIRILRCSRMFRGKCEVRLRILPNTLDVIQISHEHNHPPPNGIITPGGLYLRK</sequence>
<keyword evidence="2" id="KW-1185">Reference proteome</keyword>